<name>A0A7S1KVW6_ALECA</name>
<accession>A0A7S1KVW6</accession>
<feature type="compositionally biased region" description="Basic and acidic residues" evidence="1">
    <location>
        <begin position="104"/>
        <end position="113"/>
    </location>
</feature>
<feature type="region of interest" description="Disordered" evidence="1">
    <location>
        <begin position="129"/>
        <end position="148"/>
    </location>
</feature>
<dbReference type="AlphaFoldDB" id="A0A7S1KVW6"/>
<organism evidence="2">
    <name type="scientific">Alexandrium catenella</name>
    <name type="common">Red tide dinoflagellate</name>
    <name type="synonym">Gonyaulax catenella</name>
    <dbReference type="NCBI Taxonomy" id="2925"/>
    <lineage>
        <taxon>Eukaryota</taxon>
        <taxon>Sar</taxon>
        <taxon>Alveolata</taxon>
        <taxon>Dinophyceae</taxon>
        <taxon>Gonyaulacales</taxon>
        <taxon>Pyrocystaceae</taxon>
        <taxon>Alexandrium</taxon>
    </lineage>
</organism>
<evidence type="ECO:0000313" key="2">
    <source>
        <dbReference type="EMBL" id="CAD9087077.1"/>
    </source>
</evidence>
<feature type="region of interest" description="Disordered" evidence="1">
    <location>
        <begin position="496"/>
        <end position="521"/>
    </location>
</feature>
<evidence type="ECO:0008006" key="3">
    <source>
        <dbReference type="Google" id="ProtNLM"/>
    </source>
</evidence>
<proteinExistence type="predicted"/>
<dbReference type="EMBL" id="HBGE01001066">
    <property type="protein sequence ID" value="CAD9087077.1"/>
    <property type="molecule type" value="Transcribed_RNA"/>
</dbReference>
<evidence type="ECO:0000256" key="1">
    <source>
        <dbReference type="SAM" id="MobiDB-lite"/>
    </source>
</evidence>
<dbReference type="SUPFAM" id="SSF53474">
    <property type="entry name" value="alpha/beta-Hydrolases"/>
    <property type="match status" value="1"/>
</dbReference>
<dbReference type="InterPro" id="IPR029058">
    <property type="entry name" value="AB_hydrolase_fold"/>
</dbReference>
<feature type="compositionally biased region" description="Basic and acidic residues" evidence="1">
    <location>
        <begin position="496"/>
        <end position="512"/>
    </location>
</feature>
<dbReference type="Gene3D" id="3.40.50.1820">
    <property type="entry name" value="alpha/beta hydrolase"/>
    <property type="match status" value="1"/>
</dbReference>
<feature type="region of interest" description="Disordered" evidence="1">
    <location>
        <begin position="104"/>
        <end position="123"/>
    </location>
</feature>
<gene>
    <name evidence="2" type="ORF">ACAT0790_LOCUS651</name>
</gene>
<sequence length="657" mass="71387">MQEQTQSLMDEMSRLQQRAADREEQLAKAQVGVAQETRRALEAAAEARRLAEAKVEADLLAEALHERARLAEAKAQRVEAGLRAQGEELHRLRAAEERLALAQAERERTRTDEAAAAPAPSGAVHVRTGGEARAAGGAAEATAAGTGAPQETARAAVAAGGGSELQAKAPAADAGLADAEAEAEAMAEAKATARAAERQKAAEASARAEADEKASVEAQQLAEAGARKGPRANGANGGVDSEAGGSEKGRAPVARKLAKWTELEHAESGERRGAIAHALPILGKLMDSDWHGSYVHSPTARARLFVFYGAGDKGLNYGPWQHLVKKQFPEIEMLVFEYPGHGKHKADVIGDVNALEQEFTQQVIQYKDGFQNYFSCPYGVVGQSAGARFGVNMVRKLANLGAKPEKFYVVGRSPPTAVASDPRVPAGTDALLDWVCENVMTSTAKDIYKTQLSAMTHLERQAEEQIWRADLAMNGSAVPPLPRTWRVGRAGTICKRPDSDPSKRLKMQREPGSEVFVTGEEERGKAGERWLRIDEAREGKKPGWYLVHGGPLGINEDLLEPADSGSEPADGRGHYFRVPVQLQVHYSTGDHLAPPEDTGRPTPLVDRKVPPMRDWSRLTEREPEFMEYEGLEHHELLMHQQVLENICQDFLRVCRLR</sequence>
<protein>
    <recommendedName>
        <fullName evidence="3">Oleoyl-[acyl-carrier-protein] hydrolase</fullName>
    </recommendedName>
</protein>
<feature type="region of interest" description="Disordered" evidence="1">
    <location>
        <begin position="188"/>
        <end position="253"/>
    </location>
</feature>
<feature type="region of interest" description="Disordered" evidence="1">
    <location>
        <begin position="1"/>
        <end position="23"/>
    </location>
</feature>
<reference evidence="2" key="1">
    <citation type="submission" date="2021-01" db="EMBL/GenBank/DDBJ databases">
        <authorList>
            <person name="Corre E."/>
            <person name="Pelletier E."/>
            <person name="Niang G."/>
            <person name="Scheremetjew M."/>
            <person name="Finn R."/>
            <person name="Kale V."/>
            <person name="Holt S."/>
            <person name="Cochrane G."/>
            <person name="Meng A."/>
            <person name="Brown T."/>
            <person name="Cohen L."/>
        </authorList>
    </citation>
    <scope>NUCLEOTIDE SEQUENCE</scope>
    <source>
        <strain evidence="2">OF101</strain>
    </source>
</reference>
<feature type="compositionally biased region" description="Basic and acidic residues" evidence="1">
    <location>
        <begin position="195"/>
        <end position="215"/>
    </location>
</feature>